<feature type="binding site" evidence="5">
    <location>
        <position position="300"/>
    </location>
    <ligand>
        <name>glyoxylate</name>
        <dbReference type="ChEBI" id="CHEBI:36655"/>
    </ligand>
</feature>
<dbReference type="SUPFAM" id="SSF51395">
    <property type="entry name" value="FMN-linked oxidoreductases"/>
    <property type="match status" value="1"/>
</dbReference>
<dbReference type="InterPro" id="IPR013785">
    <property type="entry name" value="Aldolase_TIM"/>
</dbReference>
<dbReference type="KEGG" id="lck:HN018_04545"/>
<feature type="active site" description="Proton acceptor" evidence="4">
    <location>
        <position position="297"/>
    </location>
</feature>
<organism evidence="7 8">
    <name type="scientific">Lichenicola cladoniae</name>
    <dbReference type="NCBI Taxonomy" id="1484109"/>
    <lineage>
        <taxon>Bacteria</taxon>
        <taxon>Pseudomonadati</taxon>
        <taxon>Pseudomonadota</taxon>
        <taxon>Alphaproteobacteria</taxon>
        <taxon>Acetobacterales</taxon>
        <taxon>Acetobacteraceae</taxon>
        <taxon>Lichenicola</taxon>
    </lineage>
</organism>
<dbReference type="PIRSF" id="PIRSF000138">
    <property type="entry name" value="Al-hdrx_acd_dh"/>
    <property type="match status" value="1"/>
</dbReference>
<feature type="binding site" evidence="5">
    <location>
        <position position="273"/>
    </location>
    <ligand>
        <name>FMN</name>
        <dbReference type="ChEBI" id="CHEBI:58210"/>
    </ligand>
</feature>
<name>A0A6M8HM37_9PROT</name>
<sequence>MMSPDGHTGPGRITSRQRRLLGQALELEDFAGLVRPFLPRAVHGYVTNGADSGGVVTSNRTIFDRWRMVTRVLRDVSARTQATTLFGHEYAAPFGIAPMGSAAVIAFDADNRMARAAASANVPFILSANSITPMEEVVKANPDMWFAAYQSPDHAKIERMVERVAQAGIKVFVLTVDVPVGSNRPADARTGYTMPLSPTPRLALDSILHPRWLVGTGMRTLSRRGMPAISNVEANEPIGLFSRNVGRVTGYSSFTWREAELIRKLWKGPFVLKGVLAAEDVRIAREGGIDGIVVSNHGGRQLGCAVSPMEVLHEIKAKSGDMTVIVDSGFRRGTDLLTACALGADFVLVGRPFLYATALAGEAGLRHAMSLLAREVDIGMGLLGVRTLAELGPEYLRATTGSVHEHQPEY</sequence>
<feature type="binding site" evidence="5">
    <location>
        <begin position="350"/>
        <end position="351"/>
    </location>
    <ligand>
        <name>FMN</name>
        <dbReference type="ChEBI" id="CHEBI:58210"/>
    </ligand>
</feature>
<keyword evidence="8" id="KW-1185">Reference proteome</keyword>
<feature type="binding site" evidence="5">
    <location>
        <position position="295"/>
    </location>
    <ligand>
        <name>FMN</name>
        <dbReference type="ChEBI" id="CHEBI:58210"/>
    </ligand>
</feature>
<keyword evidence="2" id="KW-0560">Oxidoreductase</keyword>
<dbReference type="AlphaFoldDB" id="A0A6M8HM37"/>
<feature type="binding site" evidence="5">
    <location>
        <position position="45"/>
    </location>
    <ligand>
        <name>glyoxylate</name>
        <dbReference type="ChEBI" id="CHEBI:36655"/>
    </ligand>
</feature>
<feature type="binding site" evidence="5">
    <location>
        <begin position="98"/>
        <end position="100"/>
    </location>
    <ligand>
        <name>FMN</name>
        <dbReference type="ChEBI" id="CHEBI:58210"/>
    </ligand>
</feature>
<dbReference type="EMBL" id="CP053708">
    <property type="protein sequence ID" value="QKE89402.1"/>
    <property type="molecule type" value="Genomic_DNA"/>
</dbReference>
<dbReference type="Gene3D" id="3.20.20.70">
    <property type="entry name" value="Aldolase class I"/>
    <property type="match status" value="1"/>
</dbReference>
<evidence type="ECO:0000256" key="4">
    <source>
        <dbReference type="PIRSR" id="PIRSR000138-1"/>
    </source>
</evidence>
<evidence type="ECO:0000256" key="3">
    <source>
        <dbReference type="ARBA" id="ARBA00024042"/>
    </source>
</evidence>
<gene>
    <name evidence="7" type="ORF">HN018_04545</name>
</gene>
<evidence type="ECO:0000256" key="2">
    <source>
        <dbReference type="ARBA" id="ARBA00023002"/>
    </source>
</evidence>
<accession>A0A6M8HM37</accession>
<evidence type="ECO:0000313" key="8">
    <source>
        <dbReference type="Proteomes" id="UP000500767"/>
    </source>
</evidence>
<feature type="domain" description="FMN hydroxy acid dehydrogenase" evidence="6">
    <location>
        <begin position="19"/>
        <end position="401"/>
    </location>
</feature>
<dbReference type="InterPro" id="IPR000262">
    <property type="entry name" value="FMN-dep_DH"/>
</dbReference>
<protein>
    <submittedName>
        <fullName evidence="7">Alpha-hydroxy-acid oxidizing protein</fullName>
    </submittedName>
</protein>
<feature type="binding site" evidence="5">
    <location>
        <position position="127"/>
    </location>
    <ligand>
        <name>FMN</name>
        <dbReference type="ChEBI" id="CHEBI:58210"/>
    </ligand>
</feature>
<evidence type="ECO:0000256" key="1">
    <source>
        <dbReference type="ARBA" id="ARBA00001917"/>
    </source>
</evidence>
<dbReference type="RefSeq" id="WP_171834397.1">
    <property type="nucleotide sequence ID" value="NZ_CP053708.1"/>
</dbReference>
<dbReference type="PANTHER" id="PTHR10578:SF143">
    <property type="entry name" value="FMN-DEPENDENT ALPHA-HYDROXY ACID DEHYDROGENASE PB1A11.03"/>
    <property type="match status" value="1"/>
</dbReference>
<reference evidence="7 8" key="1">
    <citation type="journal article" date="2014" name="World J. Microbiol. Biotechnol.">
        <title>Biodiversity and physiological characteristics of Antarctic and Arctic lichens-associated bacteria.</title>
        <authorList>
            <person name="Lee Y.M."/>
            <person name="Kim E.H."/>
            <person name="Lee H.K."/>
            <person name="Hong S.G."/>
        </authorList>
    </citation>
    <scope>NUCLEOTIDE SEQUENCE [LARGE SCALE GENOMIC DNA]</scope>
    <source>
        <strain evidence="7 8">PAMC 26569</strain>
    </source>
</reference>
<evidence type="ECO:0000313" key="7">
    <source>
        <dbReference type="EMBL" id="QKE89402.1"/>
    </source>
</evidence>
<keyword evidence="5" id="KW-0288">FMN</keyword>
<dbReference type="InterPro" id="IPR012133">
    <property type="entry name" value="Alpha-hydoxy_acid_DH_FMN"/>
</dbReference>
<feature type="binding site" evidence="5">
    <location>
        <position position="297"/>
    </location>
    <ligand>
        <name>glyoxylate</name>
        <dbReference type="ChEBI" id="CHEBI:36655"/>
    </ligand>
</feature>
<dbReference type="InterPro" id="IPR037396">
    <property type="entry name" value="FMN_HAD"/>
</dbReference>
<dbReference type="Proteomes" id="UP000500767">
    <property type="component" value="Chromosome"/>
</dbReference>
<dbReference type="PROSITE" id="PS51349">
    <property type="entry name" value="FMN_HYDROXY_ACID_DH_2"/>
    <property type="match status" value="1"/>
</dbReference>
<dbReference type="GO" id="GO:0010181">
    <property type="term" value="F:FMN binding"/>
    <property type="evidence" value="ECO:0007669"/>
    <property type="project" value="InterPro"/>
</dbReference>
<evidence type="ECO:0000256" key="5">
    <source>
        <dbReference type="PIRSR" id="PIRSR000138-2"/>
    </source>
</evidence>
<dbReference type="InterPro" id="IPR008259">
    <property type="entry name" value="FMN_hydac_DH_AS"/>
</dbReference>
<dbReference type="PANTHER" id="PTHR10578">
    <property type="entry name" value="S -2-HYDROXY-ACID OXIDASE-RELATED"/>
    <property type="match status" value="1"/>
</dbReference>
<feature type="binding site" evidence="5">
    <location>
        <begin position="327"/>
        <end position="331"/>
    </location>
    <ligand>
        <name>FMN</name>
        <dbReference type="ChEBI" id="CHEBI:58210"/>
    </ligand>
</feature>
<feature type="binding site" evidence="5">
    <location>
        <position position="149"/>
    </location>
    <ligand>
        <name>glyoxylate</name>
        <dbReference type="ChEBI" id="CHEBI:36655"/>
    </ligand>
</feature>
<dbReference type="PROSITE" id="PS00557">
    <property type="entry name" value="FMN_HYDROXY_ACID_DH_1"/>
    <property type="match status" value="1"/>
</dbReference>
<comment type="similarity">
    <text evidence="3">Belongs to the FMN-dependent alpha-hydroxy acid dehydrogenase family.</text>
</comment>
<feature type="binding site" evidence="5">
    <location>
        <position position="175"/>
    </location>
    <ligand>
        <name>FMN</name>
        <dbReference type="ChEBI" id="CHEBI:58210"/>
    </ligand>
</feature>
<evidence type="ECO:0000259" key="6">
    <source>
        <dbReference type="PROSITE" id="PS51349"/>
    </source>
</evidence>
<comment type="cofactor">
    <cofactor evidence="1">
        <name>FMN</name>
        <dbReference type="ChEBI" id="CHEBI:58210"/>
    </cofactor>
</comment>
<feature type="binding site" evidence="5">
    <location>
        <position position="184"/>
    </location>
    <ligand>
        <name>glyoxylate</name>
        <dbReference type="ChEBI" id="CHEBI:36655"/>
    </ligand>
</feature>
<keyword evidence="5" id="KW-0285">Flavoprotein</keyword>
<dbReference type="CDD" id="cd02809">
    <property type="entry name" value="alpha_hydroxyacid_oxid_FMN"/>
    <property type="match status" value="1"/>
</dbReference>
<proteinExistence type="inferred from homology"/>
<dbReference type="Pfam" id="PF01070">
    <property type="entry name" value="FMN_dh"/>
    <property type="match status" value="1"/>
</dbReference>
<dbReference type="GO" id="GO:0016491">
    <property type="term" value="F:oxidoreductase activity"/>
    <property type="evidence" value="ECO:0007669"/>
    <property type="project" value="UniProtKB-KW"/>
</dbReference>